<reference evidence="1" key="1">
    <citation type="journal article" date="2019" name="Sci. Rep.">
        <title>Draft genome of Tanacetum cinerariifolium, the natural source of mosquito coil.</title>
        <authorList>
            <person name="Yamashiro T."/>
            <person name="Shiraishi A."/>
            <person name="Satake H."/>
            <person name="Nakayama K."/>
        </authorList>
    </citation>
    <scope>NUCLEOTIDE SEQUENCE</scope>
</reference>
<dbReference type="AlphaFoldDB" id="A0A699HRB5"/>
<dbReference type="EMBL" id="BKCJ010202691">
    <property type="protein sequence ID" value="GEY71383.1"/>
    <property type="molecule type" value="Genomic_DNA"/>
</dbReference>
<comment type="caution">
    <text evidence="1">The sequence shown here is derived from an EMBL/GenBank/DDBJ whole genome shotgun (WGS) entry which is preliminary data.</text>
</comment>
<keyword evidence="1" id="KW-0548">Nucleotidyltransferase</keyword>
<dbReference type="GO" id="GO:0003964">
    <property type="term" value="F:RNA-directed DNA polymerase activity"/>
    <property type="evidence" value="ECO:0007669"/>
    <property type="project" value="UniProtKB-KW"/>
</dbReference>
<proteinExistence type="predicted"/>
<keyword evidence="1" id="KW-0695">RNA-directed DNA polymerase</keyword>
<protein>
    <submittedName>
        <fullName evidence="1">Reverse transcriptase domain-containing protein</fullName>
    </submittedName>
</protein>
<sequence>MTCDIILILCCLVNIDRMAPKRTSTFVIPAITQAAIRKLVADSVVTALEAQATNMGNADNTNRNSKPREALIERKCSYIEFMSCQLVNFKGTEGAVRLIRWFECTELVLFCSNYTEEYKVNFAIGTLTEETLS</sequence>
<organism evidence="1">
    <name type="scientific">Tanacetum cinerariifolium</name>
    <name type="common">Dalmatian daisy</name>
    <name type="synonym">Chrysanthemum cinerariifolium</name>
    <dbReference type="NCBI Taxonomy" id="118510"/>
    <lineage>
        <taxon>Eukaryota</taxon>
        <taxon>Viridiplantae</taxon>
        <taxon>Streptophyta</taxon>
        <taxon>Embryophyta</taxon>
        <taxon>Tracheophyta</taxon>
        <taxon>Spermatophyta</taxon>
        <taxon>Magnoliopsida</taxon>
        <taxon>eudicotyledons</taxon>
        <taxon>Gunneridae</taxon>
        <taxon>Pentapetalae</taxon>
        <taxon>asterids</taxon>
        <taxon>campanulids</taxon>
        <taxon>Asterales</taxon>
        <taxon>Asteraceae</taxon>
        <taxon>Asteroideae</taxon>
        <taxon>Anthemideae</taxon>
        <taxon>Anthemidinae</taxon>
        <taxon>Tanacetum</taxon>
    </lineage>
</organism>
<accession>A0A699HRB5</accession>
<evidence type="ECO:0000313" key="1">
    <source>
        <dbReference type="EMBL" id="GEY71383.1"/>
    </source>
</evidence>
<keyword evidence="1" id="KW-0808">Transferase</keyword>
<gene>
    <name evidence="1" type="ORF">Tci_443357</name>
</gene>
<name>A0A699HRB5_TANCI</name>